<feature type="transmembrane region" description="Helical" evidence="13">
    <location>
        <begin position="1095"/>
        <end position="1114"/>
    </location>
</feature>
<comment type="catalytic activity">
    <reaction evidence="12 13">
        <text>ATP + H2O = ADP + phosphate + H(+)</text>
        <dbReference type="Rhea" id="RHEA:13065"/>
        <dbReference type="ChEBI" id="CHEBI:15377"/>
        <dbReference type="ChEBI" id="CHEBI:15378"/>
        <dbReference type="ChEBI" id="CHEBI:30616"/>
        <dbReference type="ChEBI" id="CHEBI:43474"/>
        <dbReference type="ChEBI" id="CHEBI:456216"/>
    </reaction>
</comment>
<keyword evidence="4 13" id="KW-0812">Transmembrane</keyword>
<evidence type="ECO:0000256" key="8">
    <source>
        <dbReference type="ARBA" id="ARBA00022842"/>
    </source>
</evidence>
<evidence type="ECO:0000313" key="16">
    <source>
        <dbReference type="Proteomes" id="UP001154078"/>
    </source>
</evidence>
<dbReference type="SFLD" id="SFLDS00003">
    <property type="entry name" value="Haloacid_Dehalogenase"/>
    <property type="match status" value="1"/>
</dbReference>
<dbReference type="InterPro" id="IPR023214">
    <property type="entry name" value="HAD_sf"/>
</dbReference>
<dbReference type="SUPFAM" id="SSF81653">
    <property type="entry name" value="Calcium ATPase, transduction domain A"/>
    <property type="match status" value="1"/>
</dbReference>
<evidence type="ECO:0000256" key="9">
    <source>
        <dbReference type="ARBA" id="ARBA00022967"/>
    </source>
</evidence>
<dbReference type="InterPro" id="IPR001757">
    <property type="entry name" value="P_typ_ATPase"/>
</dbReference>
<feature type="transmembrane region" description="Helical" evidence="13">
    <location>
        <begin position="949"/>
        <end position="967"/>
    </location>
</feature>
<dbReference type="InterPro" id="IPR047819">
    <property type="entry name" value="P5A-ATPase_N"/>
</dbReference>
<keyword evidence="7 13" id="KW-0067">ATP-binding</keyword>
<evidence type="ECO:0000256" key="2">
    <source>
        <dbReference type="ARBA" id="ARBA00006000"/>
    </source>
</evidence>
<comment type="subcellular location">
    <subcellularLocation>
        <location evidence="1 13">Membrane</location>
        <topology evidence="1 13">Multi-pass membrane protein</topology>
    </subcellularLocation>
</comment>
<evidence type="ECO:0000256" key="4">
    <source>
        <dbReference type="ARBA" id="ARBA00022692"/>
    </source>
</evidence>
<dbReference type="GO" id="GO:0015203">
    <property type="term" value="F:polyamine transmembrane transporter activity"/>
    <property type="evidence" value="ECO:0007669"/>
    <property type="project" value="TreeGrafter"/>
</dbReference>
<dbReference type="InterPro" id="IPR023299">
    <property type="entry name" value="ATPase_P-typ_cyto_dom_N"/>
</dbReference>
<dbReference type="FunFam" id="3.40.50.1000:FF:000045">
    <property type="entry name" value="Cation-transporting ATPase"/>
    <property type="match status" value="1"/>
</dbReference>
<keyword evidence="6 13" id="KW-0547">Nucleotide-binding</keyword>
<dbReference type="SFLD" id="SFLDG00002">
    <property type="entry name" value="C1.7:_P-type_atpase_like"/>
    <property type="match status" value="1"/>
</dbReference>
<dbReference type="InterPro" id="IPR018303">
    <property type="entry name" value="ATPase_P-typ_P_site"/>
</dbReference>
<dbReference type="Pfam" id="PF00690">
    <property type="entry name" value="Cation_ATPase_N"/>
    <property type="match status" value="1"/>
</dbReference>
<dbReference type="OrthoDB" id="48943at2759"/>
<dbReference type="NCBIfam" id="TIGR01657">
    <property type="entry name" value="P-ATPase-V"/>
    <property type="match status" value="1"/>
</dbReference>
<dbReference type="GO" id="GO:0140358">
    <property type="term" value="F:P-type transmembrane transporter activity"/>
    <property type="evidence" value="ECO:0007669"/>
    <property type="project" value="InterPro"/>
</dbReference>
<keyword evidence="11 13" id="KW-0472">Membrane</keyword>
<dbReference type="SFLD" id="SFLDF00027">
    <property type="entry name" value="p-type_atpase"/>
    <property type="match status" value="1"/>
</dbReference>
<evidence type="ECO:0000313" key="15">
    <source>
        <dbReference type="EMBL" id="CAH0549371.1"/>
    </source>
</evidence>
<keyword evidence="16" id="KW-1185">Reference proteome</keyword>
<feature type="transmembrane region" description="Helical" evidence="13">
    <location>
        <begin position="440"/>
        <end position="457"/>
    </location>
</feature>
<dbReference type="GO" id="GO:0016020">
    <property type="term" value="C:membrane"/>
    <property type="evidence" value="ECO:0007669"/>
    <property type="project" value="UniProtKB-SubCell"/>
</dbReference>
<dbReference type="Pfam" id="PF13246">
    <property type="entry name" value="Cation_ATPase"/>
    <property type="match status" value="1"/>
</dbReference>
<feature type="transmembrane region" description="Helical" evidence="13">
    <location>
        <begin position="1134"/>
        <end position="1157"/>
    </location>
</feature>
<organism evidence="15 16">
    <name type="scientific">Brassicogethes aeneus</name>
    <name type="common">Rape pollen beetle</name>
    <name type="synonym">Meligethes aeneus</name>
    <dbReference type="NCBI Taxonomy" id="1431903"/>
    <lineage>
        <taxon>Eukaryota</taxon>
        <taxon>Metazoa</taxon>
        <taxon>Ecdysozoa</taxon>
        <taxon>Arthropoda</taxon>
        <taxon>Hexapoda</taxon>
        <taxon>Insecta</taxon>
        <taxon>Pterygota</taxon>
        <taxon>Neoptera</taxon>
        <taxon>Endopterygota</taxon>
        <taxon>Coleoptera</taxon>
        <taxon>Polyphaga</taxon>
        <taxon>Cucujiformia</taxon>
        <taxon>Nitidulidae</taxon>
        <taxon>Meligethinae</taxon>
        <taxon>Brassicogethes</taxon>
    </lineage>
</organism>
<keyword evidence="8 13" id="KW-0460">Magnesium</keyword>
<dbReference type="InterPro" id="IPR044492">
    <property type="entry name" value="P_typ_ATPase_HD_dom"/>
</dbReference>
<dbReference type="SUPFAM" id="SSF56784">
    <property type="entry name" value="HAD-like"/>
    <property type="match status" value="1"/>
</dbReference>
<protein>
    <recommendedName>
        <fullName evidence="13">Cation-transporting ATPase</fullName>
        <ecNumber evidence="13">7.2.2.-</ecNumber>
    </recommendedName>
</protein>
<dbReference type="InterPro" id="IPR036412">
    <property type="entry name" value="HAD-like_sf"/>
</dbReference>
<dbReference type="Gene3D" id="2.70.150.10">
    <property type="entry name" value="Calcium-transporting ATPase, cytoplasmic transduction domain A"/>
    <property type="match status" value="1"/>
</dbReference>
<comment type="similarity">
    <text evidence="2 13">Belongs to the cation transport ATPase (P-type) (TC 3.A.3) family. Type V subfamily.</text>
</comment>
<dbReference type="Pfam" id="PF12409">
    <property type="entry name" value="P5-ATPase"/>
    <property type="match status" value="1"/>
</dbReference>
<evidence type="ECO:0000256" key="13">
    <source>
        <dbReference type="RuleBase" id="RU362082"/>
    </source>
</evidence>
<dbReference type="GO" id="GO:0046872">
    <property type="term" value="F:metal ion binding"/>
    <property type="evidence" value="ECO:0007669"/>
    <property type="project" value="UniProtKB-UniRule"/>
</dbReference>
<accession>A0A9P0AUR8</accession>
<evidence type="ECO:0000256" key="10">
    <source>
        <dbReference type="ARBA" id="ARBA00022989"/>
    </source>
</evidence>
<dbReference type="GO" id="GO:0019829">
    <property type="term" value="F:ATPase-coupled monoatomic cation transmembrane transporter activity"/>
    <property type="evidence" value="ECO:0007669"/>
    <property type="project" value="UniProtKB-UniRule"/>
</dbReference>
<dbReference type="InterPro" id="IPR023298">
    <property type="entry name" value="ATPase_P-typ_TM_dom_sf"/>
</dbReference>
<feature type="transmembrane region" description="Helical" evidence="13">
    <location>
        <begin position="73"/>
        <end position="95"/>
    </location>
</feature>
<reference evidence="15" key="1">
    <citation type="submission" date="2021-12" db="EMBL/GenBank/DDBJ databases">
        <authorList>
            <person name="King R."/>
        </authorList>
    </citation>
    <scope>NUCLEOTIDE SEQUENCE</scope>
</reference>
<evidence type="ECO:0000256" key="3">
    <source>
        <dbReference type="ARBA" id="ARBA00022553"/>
    </source>
</evidence>
<evidence type="ECO:0000256" key="7">
    <source>
        <dbReference type="ARBA" id="ARBA00022840"/>
    </source>
</evidence>
<dbReference type="SUPFAM" id="SSF81665">
    <property type="entry name" value="Calcium ATPase, transmembrane domain M"/>
    <property type="match status" value="1"/>
</dbReference>
<dbReference type="PANTHER" id="PTHR45630">
    <property type="entry name" value="CATION-TRANSPORTING ATPASE-RELATED"/>
    <property type="match status" value="1"/>
</dbReference>
<dbReference type="GO" id="GO:0016887">
    <property type="term" value="F:ATP hydrolysis activity"/>
    <property type="evidence" value="ECO:0007669"/>
    <property type="project" value="InterPro"/>
</dbReference>
<dbReference type="SMART" id="SM00831">
    <property type="entry name" value="Cation_ATPase_N"/>
    <property type="match status" value="1"/>
</dbReference>
<evidence type="ECO:0000256" key="11">
    <source>
        <dbReference type="ARBA" id="ARBA00023136"/>
    </source>
</evidence>
<evidence type="ECO:0000259" key="14">
    <source>
        <dbReference type="SMART" id="SM00831"/>
    </source>
</evidence>
<proteinExistence type="inferred from homology"/>
<dbReference type="InterPro" id="IPR006544">
    <property type="entry name" value="P-type_TPase_V"/>
</dbReference>
<dbReference type="Proteomes" id="UP001154078">
    <property type="component" value="Chromosome 11"/>
</dbReference>
<evidence type="ECO:0000256" key="6">
    <source>
        <dbReference type="ARBA" id="ARBA00022741"/>
    </source>
</evidence>
<feature type="transmembrane region" description="Helical" evidence="13">
    <location>
        <begin position="469"/>
        <end position="495"/>
    </location>
</feature>
<dbReference type="PRINTS" id="PR00119">
    <property type="entry name" value="CATATPASE"/>
</dbReference>
<dbReference type="PROSITE" id="PS00154">
    <property type="entry name" value="ATPASE_E1_E2"/>
    <property type="match status" value="1"/>
</dbReference>
<dbReference type="EMBL" id="OV121142">
    <property type="protein sequence ID" value="CAH0549371.1"/>
    <property type="molecule type" value="Genomic_DNA"/>
</dbReference>
<dbReference type="Pfam" id="PF00122">
    <property type="entry name" value="E1-E2_ATPase"/>
    <property type="match status" value="1"/>
</dbReference>
<feature type="transmembrane region" description="Helical" evidence="13">
    <location>
        <begin position="1007"/>
        <end position="1031"/>
    </location>
</feature>
<keyword evidence="10 13" id="KW-1133">Transmembrane helix</keyword>
<keyword evidence="3" id="KW-0597">Phosphoprotein</keyword>
<feature type="transmembrane region" description="Helical" evidence="13">
    <location>
        <begin position="979"/>
        <end position="995"/>
    </location>
</feature>
<feature type="transmembrane region" description="Helical" evidence="13">
    <location>
        <begin position="232"/>
        <end position="251"/>
    </location>
</feature>
<dbReference type="InterPro" id="IPR004014">
    <property type="entry name" value="ATPase_P-typ_cation-transptr_N"/>
</dbReference>
<dbReference type="FunFam" id="1.20.1110.10:FF:000023">
    <property type="entry name" value="Cation-transporting ATPase"/>
    <property type="match status" value="1"/>
</dbReference>
<gene>
    <name evidence="15" type="ORF">MELIAE_LOCUS2540</name>
</gene>
<dbReference type="Gene3D" id="3.40.1110.10">
    <property type="entry name" value="Calcium-transporting ATPase, cytoplasmic domain N"/>
    <property type="match status" value="1"/>
</dbReference>
<feature type="transmembrane region" description="Helical" evidence="13">
    <location>
        <begin position="257"/>
        <end position="276"/>
    </location>
</feature>
<dbReference type="InterPro" id="IPR008250">
    <property type="entry name" value="ATPase_P-typ_transduc_dom_A_sf"/>
</dbReference>
<dbReference type="GO" id="GO:0005524">
    <property type="term" value="F:ATP binding"/>
    <property type="evidence" value="ECO:0007669"/>
    <property type="project" value="UniProtKB-UniRule"/>
</dbReference>
<dbReference type="Gene3D" id="3.40.50.1000">
    <property type="entry name" value="HAD superfamily/HAD-like"/>
    <property type="match status" value="1"/>
</dbReference>
<evidence type="ECO:0000256" key="1">
    <source>
        <dbReference type="ARBA" id="ARBA00004141"/>
    </source>
</evidence>
<feature type="domain" description="Cation-transporting P-type ATPase N-terminal" evidence="14">
    <location>
        <begin position="186"/>
        <end position="257"/>
    </location>
</feature>
<dbReference type="Gene3D" id="1.20.1110.10">
    <property type="entry name" value="Calcium-transporting ATPase, transmembrane domain"/>
    <property type="match status" value="1"/>
</dbReference>
<dbReference type="InterPro" id="IPR059000">
    <property type="entry name" value="ATPase_P-type_domA"/>
</dbReference>
<dbReference type="NCBIfam" id="TIGR01494">
    <property type="entry name" value="ATPase_P-type"/>
    <property type="match status" value="2"/>
</dbReference>
<evidence type="ECO:0000256" key="5">
    <source>
        <dbReference type="ARBA" id="ARBA00022723"/>
    </source>
</evidence>
<name>A0A9P0AUR8_BRAAE</name>
<dbReference type="EC" id="7.2.2.-" evidence="13"/>
<dbReference type="PANTHER" id="PTHR45630:SF8">
    <property type="entry name" value="CATION-TRANSPORTING ATPASE"/>
    <property type="match status" value="1"/>
</dbReference>
<keyword evidence="5 13" id="KW-0479">Metal-binding</keyword>
<evidence type="ECO:0000256" key="12">
    <source>
        <dbReference type="ARBA" id="ARBA00049360"/>
    </source>
</evidence>
<dbReference type="GO" id="GO:0006874">
    <property type="term" value="P:intracellular calcium ion homeostasis"/>
    <property type="evidence" value="ECO:0007669"/>
    <property type="project" value="TreeGrafter"/>
</dbReference>
<sequence>MDDFFVTMGNVIRDFFSFSRKSVEDDKKRMEQEVELLKGSVSRENRMYINRDHDDEMEIFCYKSSKIKTTLTYLFFVLTAGILRLLYHWIPYLYLYSTSVRCKIQEAETILVLELYNGKHKIYHVETIKELTPDMVQKLSKIPTERLSTFPVHFENGIFREVEKLITFSCKKVIYIWDEERQEFIKLSGLDNGVSLKRLKDNKGLTSDEQALRNTIFGPNEIEVKVSSISKLLFLEVLNPYYIFQILSFILWFLDNYYIYASTIIIMSAISIVTSVRQTRNTEKKLKKTIHTTGNCVVLRKFDRNDDKGTGEGSTYQSEEVLRENLVPGDVIEISDNIMHCDAVLLTGSCIVNESMLTGESVPVTKTPVADEDIIYDAKEHARHTLFCGTKIIQSRNVQNQKVLAVVIRTGYSTTKGSLVRSIQFPPPVDFKFEKDSYKFIGMLAVVAFGGFIYTIVSKVMRGGHFRDLFIEACDLITIVVPPALPTAMTIGQLYSQKRLEKNKIFCISPRTINVAGSLNCVCFDKTGTLTEDGLDLNCVVPIESKVFSPPAVEVEKMDQKDFVVGMVCCHSLKRVKEEIVGDPLDLKMFNSTKWEFDEIPSMDMIVFKSPKGTSDEDSCEIGIIKEFPFSSSSQRMGVIASRVEGDYPPHFEFYCKGSPEMILNFVRDDSVPDNFQEVFEDYTHKGYRVIALAHKRLTTTKITKIKNMSREDVENDLTLLGLIVLENRLKPITQSCIRSLNDAKIRVIMVTGDNILTALSVAKKCDMITDNQSVITVNTDNNNPPNLYYTLTQTKSSKMPKDHSILSNSVSVNVETEETFINSVKEYKDSVNYNNYRFAMTGKTWAILKEYHPELLQKIVARGSIFARMSPENKQQLVQELQGIGYIVAMCGDGANDCGALKAAHTGISLSEAESSVASPFTSQTSDISCVEQVIREGRAGLVTSFGIFKYMAAYSMCQFTSVLILYSMDLNLTDMEFLFIDLGIIATFTYFFGKTESYNKLVKETPLSSLISIIPIFSLFCHMVFVVLFQTASFQYLKTQPWYEPFNGTGREDKDDNASMENYTVYTISSFQYIILAIVFSKGKPYRKSVLTNYGFIIGALIMTVTCVYMSVWPCTFITNLFQLHVVPDVSFRWTLVVFAAINFTISMFMEYVVIDNYLFKKYHKNDESKRKYLEIERQLQKDTKWPMLSDYISEASPMIASPTATVEIVYEKGKFEKNHVLNKLYNTSDSQTSLNKVGDKLPNGYLPNGDIPSPLRQVENGFYSQDDLQFSSLPSNNFSSESGTFKSVTNGTNFDLANSQDNIADLPYDDYQNTKSTVSLDNVLCNGVQSSPINKKLESLRLDL</sequence>
<keyword evidence="9 13" id="KW-1278">Translocase</keyword>
<dbReference type="SUPFAM" id="SSF81660">
    <property type="entry name" value="Metal cation-transporting ATPase, ATP-binding domain N"/>
    <property type="match status" value="1"/>
</dbReference>
<feature type="transmembrane region" description="Helical" evidence="13">
    <location>
        <begin position="1065"/>
        <end position="1083"/>
    </location>
</feature>